<feature type="transmembrane region" description="Helical" evidence="1">
    <location>
        <begin position="60"/>
        <end position="80"/>
    </location>
</feature>
<name>A0A518EV83_9BACT</name>
<keyword evidence="1" id="KW-1133">Transmembrane helix</keyword>
<protein>
    <submittedName>
        <fullName evidence="2">Uncharacterized protein</fullName>
    </submittedName>
</protein>
<dbReference type="EMBL" id="CP036434">
    <property type="protein sequence ID" value="QDV08005.1"/>
    <property type="molecule type" value="Genomic_DNA"/>
</dbReference>
<reference evidence="2 3" key="1">
    <citation type="submission" date="2019-02" db="EMBL/GenBank/DDBJ databases">
        <title>Deep-cultivation of Planctomycetes and their phenomic and genomic characterization uncovers novel biology.</title>
        <authorList>
            <person name="Wiegand S."/>
            <person name="Jogler M."/>
            <person name="Boedeker C."/>
            <person name="Pinto D."/>
            <person name="Vollmers J."/>
            <person name="Rivas-Marin E."/>
            <person name="Kohn T."/>
            <person name="Peeters S.H."/>
            <person name="Heuer A."/>
            <person name="Rast P."/>
            <person name="Oberbeckmann S."/>
            <person name="Bunk B."/>
            <person name="Jeske O."/>
            <person name="Meyerdierks A."/>
            <person name="Storesund J.E."/>
            <person name="Kallscheuer N."/>
            <person name="Luecker S."/>
            <person name="Lage O.M."/>
            <person name="Pohl T."/>
            <person name="Merkel B.J."/>
            <person name="Hornburger P."/>
            <person name="Mueller R.-W."/>
            <person name="Bruemmer F."/>
            <person name="Labrenz M."/>
            <person name="Spormann A.M."/>
            <person name="Op den Camp H."/>
            <person name="Overmann J."/>
            <person name="Amann R."/>
            <person name="Jetten M.S.M."/>
            <person name="Mascher T."/>
            <person name="Medema M.H."/>
            <person name="Devos D.P."/>
            <person name="Kaster A.-K."/>
            <person name="Ovreas L."/>
            <person name="Rohde M."/>
            <person name="Galperin M.Y."/>
            <person name="Jogler C."/>
        </authorList>
    </citation>
    <scope>NUCLEOTIDE SEQUENCE [LARGE SCALE GENOMIC DNA]</scope>
    <source>
        <strain evidence="2 3">Poly30</strain>
    </source>
</reference>
<dbReference type="RefSeq" id="WP_145199905.1">
    <property type="nucleotide sequence ID" value="NZ_CP036434.1"/>
</dbReference>
<dbReference type="AlphaFoldDB" id="A0A518EV83"/>
<keyword evidence="1" id="KW-0472">Membrane</keyword>
<sequence length="127" mass="14254">MRLPASTHRFYQAHWVLRPVVLAVLVYGTLLRFASLYFLATLRFPEVGGDPDYGSGWDRLGSGLTILNLLLAGLLARELHLSRRRDATLRRAHFAGALLGLVYLGSLQWLIFRAPDVFTALLPATHR</sequence>
<feature type="transmembrane region" description="Helical" evidence="1">
    <location>
        <begin position="20"/>
        <end position="40"/>
    </location>
</feature>
<keyword evidence="1" id="KW-0812">Transmembrane</keyword>
<evidence type="ECO:0000313" key="3">
    <source>
        <dbReference type="Proteomes" id="UP000320390"/>
    </source>
</evidence>
<organism evidence="2 3">
    <name type="scientific">Saltatorellus ferox</name>
    <dbReference type="NCBI Taxonomy" id="2528018"/>
    <lineage>
        <taxon>Bacteria</taxon>
        <taxon>Pseudomonadati</taxon>
        <taxon>Planctomycetota</taxon>
        <taxon>Planctomycetia</taxon>
        <taxon>Planctomycetia incertae sedis</taxon>
        <taxon>Saltatorellus</taxon>
    </lineage>
</organism>
<accession>A0A518EV83</accession>
<evidence type="ECO:0000313" key="2">
    <source>
        <dbReference type="EMBL" id="QDV08005.1"/>
    </source>
</evidence>
<proteinExistence type="predicted"/>
<keyword evidence="3" id="KW-1185">Reference proteome</keyword>
<evidence type="ECO:0000256" key="1">
    <source>
        <dbReference type="SAM" id="Phobius"/>
    </source>
</evidence>
<feature type="transmembrane region" description="Helical" evidence="1">
    <location>
        <begin position="92"/>
        <end position="112"/>
    </location>
</feature>
<gene>
    <name evidence="2" type="ORF">Poly30_35410</name>
</gene>
<dbReference type="Proteomes" id="UP000320390">
    <property type="component" value="Chromosome"/>
</dbReference>